<dbReference type="PANTHER" id="PTHR45625">
    <property type="entry name" value="PEPTIDYL-PROLYL CIS-TRANS ISOMERASE-RELATED"/>
    <property type="match status" value="1"/>
</dbReference>
<dbReference type="InterPro" id="IPR001179">
    <property type="entry name" value="PPIase_FKBP_dom"/>
</dbReference>
<dbReference type="Gene3D" id="2.40.100.10">
    <property type="entry name" value="Cyclophilin-like"/>
    <property type="match status" value="1"/>
</dbReference>
<dbReference type="EMBL" id="JAABOQ010000006">
    <property type="protein sequence ID" value="NER18552.1"/>
    <property type="molecule type" value="Genomic_DNA"/>
</dbReference>
<keyword evidence="7" id="KW-0732">Signal</keyword>
<gene>
    <name evidence="10" type="ORF">GWK10_15135</name>
</gene>
<name>A0A6M0CLK7_9FLAO</name>
<evidence type="ECO:0000256" key="5">
    <source>
        <dbReference type="ARBA" id="ARBA00023235"/>
    </source>
</evidence>
<dbReference type="Proteomes" id="UP000474296">
    <property type="component" value="Unassembled WGS sequence"/>
</dbReference>
<organism evidence="10 11">
    <name type="scientific">Spongiivirga citrea</name>
    <dbReference type="NCBI Taxonomy" id="1481457"/>
    <lineage>
        <taxon>Bacteria</taxon>
        <taxon>Pseudomonadati</taxon>
        <taxon>Bacteroidota</taxon>
        <taxon>Flavobacteriia</taxon>
        <taxon>Flavobacteriales</taxon>
        <taxon>Flavobacteriaceae</taxon>
        <taxon>Spongiivirga</taxon>
    </lineage>
</organism>
<protein>
    <recommendedName>
        <fullName evidence="3 6">peptidylprolyl isomerase</fullName>
        <ecNumber evidence="3 6">5.2.1.8</ecNumber>
    </recommendedName>
</protein>
<evidence type="ECO:0000313" key="11">
    <source>
        <dbReference type="Proteomes" id="UP000474296"/>
    </source>
</evidence>
<accession>A0A6M0CLK7</accession>
<comment type="similarity">
    <text evidence="2">Belongs to the cyclophilin-type PPIase family.</text>
</comment>
<evidence type="ECO:0000256" key="1">
    <source>
        <dbReference type="ARBA" id="ARBA00000971"/>
    </source>
</evidence>
<feature type="chain" id="PRO_5026903148" description="peptidylprolyl isomerase" evidence="7">
    <location>
        <begin position="22"/>
        <end position="373"/>
    </location>
</feature>
<dbReference type="SUPFAM" id="SSF50891">
    <property type="entry name" value="Cyclophilin-like"/>
    <property type="match status" value="1"/>
</dbReference>
<dbReference type="InterPro" id="IPR020892">
    <property type="entry name" value="Cyclophilin-type_PPIase_CS"/>
</dbReference>
<dbReference type="PROSITE" id="PS00170">
    <property type="entry name" value="CSA_PPIASE_1"/>
    <property type="match status" value="1"/>
</dbReference>
<feature type="domain" description="PPIase cyclophilin-type" evidence="9">
    <location>
        <begin position="39"/>
        <end position="190"/>
    </location>
</feature>
<dbReference type="PANTHER" id="PTHR45625:SF4">
    <property type="entry name" value="PEPTIDYLPROLYL ISOMERASE DOMAIN AND WD REPEAT-CONTAINING PROTEIN 1"/>
    <property type="match status" value="1"/>
</dbReference>
<dbReference type="PROSITE" id="PS50072">
    <property type="entry name" value="CSA_PPIASE_2"/>
    <property type="match status" value="1"/>
</dbReference>
<dbReference type="PROSITE" id="PS50059">
    <property type="entry name" value="FKBP_PPIASE"/>
    <property type="match status" value="1"/>
</dbReference>
<evidence type="ECO:0000259" key="8">
    <source>
        <dbReference type="PROSITE" id="PS50059"/>
    </source>
</evidence>
<dbReference type="SUPFAM" id="SSF54534">
    <property type="entry name" value="FKBP-like"/>
    <property type="match status" value="1"/>
</dbReference>
<dbReference type="InterPro" id="IPR046357">
    <property type="entry name" value="PPIase_dom_sf"/>
</dbReference>
<proteinExistence type="inferred from homology"/>
<evidence type="ECO:0000256" key="2">
    <source>
        <dbReference type="ARBA" id="ARBA00007365"/>
    </source>
</evidence>
<keyword evidence="11" id="KW-1185">Reference proteome</keyword>
<reference evidence="10 11" key="1">
    <citation type="submission" date="2020-01" db="EMBL/GenBank/DDBJ databases">
        <title>Spongiivirga citrea KCTC 32990T.</title>
        <authorList>
            <person name="Wang G."/>
        </authorList>
    </citation>
    <scope>NUCLEOTIDE SEQUENCE [LARGE SCALE GENOMIC DNA]</scope>
    <source>
        <strain evidence="10 11">KCTC 32990</strain>
    </source>
</reference>
<dbReference type="InterPro" id="IPR044666">
    <property type="entry name" value="Cyclophilin_A-like"/>
</dbReference>
<evidence type="ECO:0000259" key="9">
    <source>
        <dbReference type="PROSITE" id="PS50072"/>
    </source>
</evidence>
<dbReference type="AlphaFoldDB" id="A0A6M0CLK7"/>
<keyword evidence="5 6" id="KW-0413">Isomerase</keyword>
<dbReference type="PRINTS" id="PR00153">
    <property type="entry name" value="CSAPPISMRASE"/>
</dbReference>
<dbReference type="RefSeq" id="WP_164033237.1">
    <property type="nucleotide sequence ID" value="NZ_JAABOQ010000006.1"/>
</dbReference>
<dbReference type="InterPro" id="IPR002130">
    <property type="entry name" value="Cyclophilin-type_PPIase_dom"/>
</dbReference>
<comment type="catalytic activity">
    <reaction evidence="1 6">
        <text>[protein]-peptidylproline (omega=180) = [protein]-peptidylproline (omega=0)</text>
        <dbReference type="Rhea" id="RHEA:16237"/>
        <dbReference type="Rhea" id="RHEA-COMP:10747"/>
        <dbReference type="Rhea" id="RHEA-COMP:10748"/>
        <dbReference type="ChEBI" id="CHEBI:83833"/>
        <dbReference type="ChEBI" id="CHEBI:83834"/>
        <dbReference type="EC" id="5.2.1.8"/>
    </reaction>
</comment>
<feature type="signal peptide" evidence="7">
    <location>
        <begin position="1"/>
        <end position="21"/>
    </location>
</feature>
<dbReference type="GO" id="GO:0006457">
    <property type="term" value="P:protein folding"/>
    <property type="evidence" value="ECO:0007669"/>
    <property type="project" value="InterPro"/>
</dbReference>
<dbReference type="CDD" id="cd00317">
    <property type="entry name" value="cyclophilin"/>
    <property type="match status" value="1"/>
</dbReference>
<dbReference type="Pfam" id="PF00160">
    <property type="entry name" value="Pro_isomerase"/>
    <property type="match status" value="1"/>
</dbReference>
<evidence type="ECO:0000256" key="7">
    <source>
        <dbReference type="SAM" id="SignalP"/>
    </source>
</evidence>
<evidence type="ECO:0000256" key="4">
    <source>
        <dbReference type="ARBA" id="ARBA00023110"/>
    </source>
</evidence>
<dbReference type="Gene3D" id="3.10.50.40">
    <property type="match status" value="1"/>
</dbReference>
<dbReference type="PROSITE" id="PS51257">
    <property type="entry name" value="PROKAR_LIPOPROTEIN"/>
    <property type="match status" value="1"/>
</dbReference>
<sequence length="373" mass="40755">MKRVNYILVLFAIFVAGCKSAKYQDLADGLYADLQTTKGDILLKLEFQKTPKTVANFVSLTEGTNPAVSEEFKGKRFYDGLTFHRVMKDFMIQGGDHLANGSGNPGYRFGDEFNPDLTHSGKGILSMANGGPNSNGSQFFITHKATPWLDNIHSVFGKVEKGTAVLDSIANTEVQGTKPKEDIIINKIEIIKVGKEAKNFDAADVFTKALEEEKKEKEAEAAKIAKAKTDFLATLATQQETAQTLPSGLKIIKLVEGSGEKPRIGGPKVMVNYVGWLAKDATLFDTNVTEVAEEFGVTRSIRHQMTPFPMEYSPEAQLAAGFREALLTMKVGDKVRAIIPSHLGYGDQNYGPIPGGSTLVFDLEILGLEQKPE</sequence>
<keyword evidence="4 6" id="KW-0697">Rotamase</keyword>
<comment type="caution">
    <text evidence="10">The sequence shown here is derived from an EMBL/GenBank/DDBJ whole genome shotgun (WGS) entry which is preliminary data.</text>
</comment>
<evidence type="ECO:0000256" key="3">
    <source>
        <dbReference type="ARBA" id="ARBA00013194"/>
    </source>
</evidence>
<feature type="domain" description="PPIase FKBP-type" evidence="8">
    <location>
        <begin position="266"/>
        <end position="369"/>
    </location>
</feature>
<dbReference type="EC" id="5.2.1.8" evidence="3 6"/>
<evidence type="ECO:0000256" key="6">
    <source>
        <dbReference type="PROSITE-ProRule" id="PRU00277"/>
    </source>
</evidence>
<dbReference type="InterPro" id="IPR029000">
    <property type="entry name" value="Cyclophilin-like_dom_sf"/>
</dbReference>
<dbReference type="Pfam" id="PF00254">
    <property type="entry name" value="FKBP_C"/>
    <property type="match status" value="1"/>
</dbReference>
<dbReference type="GO" id="GO:0003755">
    <property type="term" value="F:peptidyl-prolyl cis-trans isomerase activity"/>
    <property type="evidence" value="ECO:0007669"/>
    <property type="project" value="UniProtKB-KW"/>
</dbReference>
<evidence type="ECO:0000313" key="10">
    <source>
        <dbReference type="EMBL" id="NER18552.1"/>
    </source>
</evidence>